<dbReference type="EMBL" id="UYYB01026043">
    <property type="protein sequence ID" value="VDM72573.1"/>
    <property type="molecule type" value="Genomic_DNA"/>
</dbReference>
<evidence type="ECO:0000259" key="3">
    <source>
        <dbReference type="Pfam" id="PF00112"/>
    </source>
</evidence>
<feature type="compositionally biased region" description="Polar residues" evidence="2">
    <location>
        <begin position="1"/>
        <end position="18"/>
    </location>
</feature>
<dbReference type="Gene3D" id="3.90.70.10">
    <property type="entry name" value="Cysteine proteinases"/>
    <property type="match status" value="1"/>
</dbReference>
<dbReference type="InterPro" id="IPR013128">
    <property type="entry name" value="Peptidase_C1A"/>
</dbReference>
<dbReference type="GO" id="GO:0008234">
    <property type="term" value="F:cysteine-type peptidase activity"/>
    <property type="evidence" value="ECO:0007669"/>
    <property type="project" value="InterPro"/>
</dbReference>
<sequence length="84" mass="9517">MPSENLTIKQNKQEQMSQHVGGRQRGFHVVKIIGWGVDKVKNLPYWLVANSYNTDWGEKGLFRILRGSNECGIEEQVAAGDMKV</sequence>
<dbReference type="PANTHER" id="PTHR12411">
    <property type="entry name" value="CYSTEINE PROTEASE FAMILY C1-RELATED"/>
    <property type="match status" value="1"/>
</dbReference>
<dbReference type="SUPFAM" id="SSF54001">
    <property type="entry name" value="Cysteine proteinases"/>
    <property type="match status" value="1"/>
</dbReference>
<evidence type="ECO:0000256" key="1">
    <source>
        <dbReference type="ARBA" id="ARBA00008455"/>
    </source>
</evidence>
<evidence type="ECO:0000313" key="5">
    <source>
        <dbReference type="Proteomes" id="UP000270094"/>
    </source>
</evidence>
<feature type="region of interest" description="Disordered" evidence="2">
    <location>
        <begin position="1"/>
        <end position="22"/>
    </location>
</feature>
<organism evidence="4 5">
    <name type="scientific">Strongylus vulgaris</name>
    <name type="common">Blood worm</name>
    <dbReference type="NCBI Taxonomy" id="40348"/>
    <lineage>
        <taxon>Eukaryota</taxon>
        <taxon>Metazoa</taxon>
        <taxon>Ecdysozoa</taxon>
        <taxon>Nematoda</taxon>
        <taxon>Chromadorea</taxon>
        <taxon>Rhabditida</taxon>
        <taxon>Rhabditina</taxon>
        <taxon>Rhabditomorpha</taxon>
        <taxon>Strongyloidea</taxon>
        <taxon>Strongylidae</taxon>
        <taxon>Strongylus</taxon>
    </lineage>
</organism>
<accession>A0A3P7IXD4</accession>
<dbReference type="InterPro" id="IPR038765">
    <property type="entry name" value="Papain-like_cys_pep_sf"/>
</dbReference>
<dbReference type="InterPro" id="IPR000668">
    <property type="entry name" value="Peptidase_C1A_C"/>
</dbReference>
<dbReference type="OrthoDB" id="65740at2759"/>
<gene>
    <name evidence="4" type="ORF">SVUK_LOCUS7571</name>
</gene>
<reference evidence="4 5" key="1">
    <citation type="submission" date="2018-11" db="EMBL/GenBank/DDBJ databases">
        <authorList>
            <consortium name="Pathogen Informatics"/>
        </authorList>
    </citation>
    <scope>NUCLEOTIDE SEQUENCE [LARGE SCALE GENOMIC DNA]</scope>
</reference>
<evidence type="ECO:0000313" key="4">
    <source>
        <dbReference type="EMBL" id="VDM72573.1"/>
    </source>
</evidence>
<evidence type="ECO:0000256" key="2">
    <source>
        <dbReference type="SAM" id="MobiDB-lite"/>
    </source>
</evidence>
<dbReference type="AlphaFoldDB" id="A0A3P7IXD4"/>
<feature type="domain" description="Peptidase C1A papain C-terminal" evidence="3">
    <location>
        <begin position="24"/>
        <end position="79"/>
    </location>
</feature>
<dbReference type="Proteomes" id="UP000270094">
    <property type="component" value="Unassembled WGS sequence"/>
</dbReference>
<dbReference type="Pfam" id="PF00112">
    <property type="entry name" value="Peptidase_C1"/>
    <property type="match status" value="1"/>
</dbReference>
<dbReference type="GO" id="GO:0006508">
    <property type="term" value="P:proteolysis"/>
    <property type="evidence" value="ECO:0007669"/>
    <property type="project" value="InterPro"/>
</dbReference>
<proteinExistence type="inferred from homology"/>
<protein>
    <recommendedName>
        <fullName evidence="3">Peptidase C1A papain C-terminal domain-containing protein</fullName>
    </recommendedName>
</protein>
<comment type="similarity">
    <text evidence="1">Belongs to the peptidase C1 family.</text>
</comment>
<name>A0A3P7IXD4_STRVU</name>
<keyword evidence="5" id="KW-1185">Reference proteome</keyword>